<reference evidence="7 8" key="1">
    <citation type="submission" date="2020-08" db="EMBL/GenBank/DDBJ databases">
        <title>Draft genome sequencing of an Anaerocolumna strain isolated from anoxic soil subjected to BSD treatment.</title>
        <authorList>
            <person name="Uek A."/>
            <person name="Tonouchi A."/>
        </authorList>
    </citation>
    <scope>NUCLEOTIDE SEQUENCE [LARGE SCALE GENOMIC DNA]</scope>
    <source>
        <strain evidence="7 8">CTTW</strain>
    </source>
</reference>
<comment type="similarity">
    <text evidence="1">In the C-terminal section; belongs to the class-I pyridoxal-phosphate-dependent aminotransferase family.</text>
</comment>
<dbReference type="Gene3D" id="1.10.10.10">
    <property type="entry name" value="Winged helix-like DNA-binding domain superfamily/Winged helix DNA-binding domain"/>
    <property type="match status" value="1"/>
</dbReference>
<dbReference type="CDD" id="cd00609">
    <property type="entry name" value="AAT_like"/>
    <property type="match status" value="1"/>
</dbReference>
<dbReference type="InterPro" id="IPR036390">
    <property type="entry name" value="WH_DNA-bd_sf"/>
</dbReference>
<evidence type="ECO:0000259" key="6">
    <source>
        <dbReference type="PROSITE" id="PS50949"/>
    </source>
</evidence>
<keyword evidence="2" id="KW-0663">Pyridoxal phosphate</keyword>
<keyword evidence="3" id="KW-0805">Transcription regulation</keyword>
<evidence type="ECO:0000256" key="1">
    <source>
        <dbReference type="ARBA" id="ARBA00005384"/>
    </source>
</evidence>
<dbReference type="KEGG" id="acht:bsdcttw_31370"/>
<dbReference type="GO" id="GO:0030170">
    <property type="term" value="F:pyridoxal phosphate binding"/>
    <property type="evidence" value="ECO:0007669"/>
    <property type="project" value="InterPro"/>
</dbReference>
<dbReference type="SUPFAM" id="SSF46785">
    <property type="entry name" value="Winged helix' DNA-binding domain"/>
    <property type="match status" value="1"/>
</dbReference>
<evidence type="ECO:0000256" key="3">
    <source>
        <dbReference type="ARBA" id="ARBA00023015"/>
    </source>
</evidence>
<dbReference type="PRINTS" id="PR00035">
    <property type="entry name" value="HTHGNTR"/>
</dbReference>
<reference evidence="7 8" key="2">
    <citation type="submission" date="2020-08" db="EMBL/GenBank/DDBJ databases">
        <authorList>
            <person name="Ueki A."/>
            <person name="Tonouchi A."/>
        </authorList>
    </citation>
    <scope>NUCLEOTIDE SEQUENCE [LARGE SCALE GENOMIC DNA]</scope>
    <source>
        <strain evidence="7 8">CTTW</strain>
    </source>
</reference>
<dbReference type="InterPro" id="IPR000524">
    <property type="entry name" value="Tscrpt_reg_HTH_GntR"/>
</dbReference>
<evidence type="ECO:0000256" key="5">
    <source>
        <dbReference type="ARBA" id="ARBA00023163"/>
    </source>
</evidence>
<protein>
    <submittedName>
        <fullName evidence="7">GntR family transcriptional regulator</fullName>
    </submittedName>
</protein>
<dbReference type="SMART" id="SM00345">
    <property type="entry name" value="HTH_GNTR"/>
    <property type="match status" value="1"/>
</dbReference>
<dbReference type="InterPro" id="IPR015424">
    <property type="entry name" value="PyrdxlP-dep_Trfase"/>
</dbReference>
<dbReference type="GO" id="GO:0003700">
    <property type="term" value="F:DNA-binding transcription factor activity"/>
    <property type="evidence" value="ECO:0007669"/>
    <property type="project" value="InterPro"/>
</dbReference>
<dbReference type="PROSITE" id="PS50949">
    <property type="entry name" value="HTH_GNTR"/>
    <property type="match status" value="1"/>
</dbReference>
<dbReference type="PANTHER" id="PTHR46577:SF1">
    <property type="entry name" value="HTH-TYPE TRANSCRIPTIONAL REGULATORY PROTEIN GABR"/>
    <property type="match status" value="1"/>
</dbReference>
<dbReference type="CDD" id="cd07377">
    <property type="entry name" value="WHTH_GntR"/>
    <property type="match status" value="1"/>
</dbReference>
<keyword evidence="8" id="KW-1185">Reference proteome</keyword>
<dbReference type="Pfam" id="PF00155">
    <property type="entry name" value="Aminotran_1_2"/>
    <property type="match status" value="1"/>
</dbReference>
<accession>A0A7I8DUR4</accession>
<dbReference type="PANTHER" id="PTHR46577">
    <property type="entry name" value="HTH-TYPE TRANSCRIPTIONAL REGULATORY PROTEIN GABR"/>
    <property type="match status" value="1"/>
</dbReference>
<proteinExistence type="inferred from homology"/>
<dbReference type="Gene3D" id="3.40.640.10">
    <property type="entry name" value="Type I PLP-dependent aspartate aminotransferase-like (Major domain)"/>
    <property type="match status" value="1"/>
</dbReference>
<keyword evidence="4" id="KW-0238">DNA-binding</keyword>
<evidence type="ECO:0000313" key="8">
    <source>
        <dbReference type="Proteomes" id="UP000515703"/>
    </source>
</evidence>
<dbReference type="InterPro" id="IPR004839">
    <property type="entry name" value="Aminotransferase_I/II_large"/>
</dbReference>
<dbReference type="EMBL" id="AP023368">
    <property type="protein sequence ID" value="BCK00097.1"/>
    <property type="molecule type" value="Genomic_DNA"/>
</dbReference>
<dbReference type="Proteomes" id="UP000515703">
    <property type="component" value="Chromosome"/>
</dbReference>
<name>A0A7I8DUR4_9FIRM</name>
<evidence type="ECO:0000256" key="4">
    <source>
        <dbReference type="ARBA" id="ARBA00023125"/>
    </source>
</evidence>
<dbReference type="SUPFAM" id="SSF53383">
    <property type="entry name" value="PLP-dependent transferases"/>
    <property type="match status" value="1"/>
</dbReference>
<dbReference type="InterPro" id="IPR051446">
    <property type="entry name" value="HTH_trans_reg/aminotransferase"/>
</dbReference>
<organism evidence="7 8">
    <name type="scientific">Anaerocolumna chitinilytica</name>
    <dbReference type="NCBI Taxonomy" id="1727145"/>
    <lineage>
        <taxon>Bacteria</taxon>
        <taxon>Bacillati</taxon>
        <taxon>Bacillota</taxon>
        <taxon>Clostridia</taxon>
        <taxon>Lachnospirales</taxon>
        <taxon>Lachnospiraceae</taxon>
        <taxon>Anaerocolumna</taxon>
    </lineage>
</organism>
<evidence type="ECO:0000313" key="7">
    <source>
        <dbReference type="EMBL" id="BCK00097.1"/>
    </source>
</evidence>
<dbReference type="InterPro" id="IPR015421">
    <property type="entry name" value="PyrdxlP-dep_Trfase_major"/>
</dbReference>
<dbReference type="RefSeq" id="WP_185255804.1">
    <property type="nucleotide sequence ID" value="NZ_AP023368.1"/>
</dbReference>
<gene>
    <name evidence="7" type="ORF">bsdcttw_31370</name>
</gene>
<dbReference type="AlphaFoldDB" id="A0A7I8DUR4"/>
<keyword evidence="5" id="KW-0804">Transcription</keyword>
<dbReference type="Pfam" id="PF00392">
    <property type="entry name" value="GntR"/>
    <property type="match status" value="1"/>
</dbReference>
<feature type="domain" description="HTH gntR-type" evidence="6">
    <location>
        <begin position="12"/>
        <end position="80"/>
    </location>
</feature>
<dbReference type="InterPro" id="IPR036388">
    <property type="entry name" value="WH-like_DNA-bd_sf"/>
</dbReference>
<evidence type="ECO:0000256" key="2">
    <source>
        <dbReference type="ARBA" id="ARBA00022898"/>
    </source>
</evidence>
<dbReference type="GO" id="GO:0003677">
    <property type="term" value="F:DNA binding"/>
    <property type="evidence" value="ECO:0007669"/>
    <property type="project" value="UniProtKB-KW"/>
</dbReference>
<sequence>MLSVPIDTESAVPMYEQIYSYIKNEIKDDRLSKGSKLPSARSLAAHLTISRNTVDMAYSQLVSEGYIESVPKSGFYVAAVSALTSIPTLPVIKKEVKKQIKQSCQFDFSPFAIDINSFPYNTWRKLSKDCMSEYNNELFLLGDSRGDESLRNAIAVYLYSSRGVICSADQIIVGAGTDYLLLLLSRLFNRKKLDSLSDSSGTSLSDTRQTENVIAMENPTYKRAYEIFIGMQYDVIPIELDQNGICVDNLFSTDADVVYVTPSHQYPLGIVMPVKRRQELLAWAALKKERYIIEDDHDSEFRYKGKPIPALKSMDSFEKVIYLGTFSRAIAPAIRVGYMVLPEELLLLYKKYLGMFSSTVSRVDQYIITHFLSDGYFERHLNKIRTLYKNKHDLLLQTLKIFQDKIIIEGENAGLHLVVYFKTSLSESELLALAGDNSIKLYGLNRHYITPNKSSYPGILLGYANLSENEITAGITSLYDTIKYHLN</sequence>